<evidence type="ECO:0000256" key="1">
    <source>
        <dbReference type="SAM" id="MobiDB-lite"/>
    </source>
</evidence>
<accession>A0ABV8F6A4</accession>
<comment type="caution">
    <text evidence="2">The sequence shown here is derived from an EMBL/GenBank/DDBJ whole genome shotgun (WGS) entry which is preliminary data.</text>
</comment>
<dbReference type="EMBL" id="JBHSBC010000021">
    <property type="protein sequence ID" value="MFC3982852.1"/>
    <property type="molecule type" value="Genomic_DNA"/>
</dbReference>
<evidence type="ECO:0000313" key="3">
    <source>
        <dbReference type="Proteomes" id="UP001595698"/>
    </source>
</evidence>
<evidence type="ECO:0000313" key="2">
    <source>
        <dbReference type="EMBL" id="MFC3982852.1"/>
    </source>
</evidence>
<keyword evidence="3" id="KW-1185">Reference proteome</keyword>
<dbReference type="RefSeq" id="WP_386191497.1">
    <property type="nucleotide sequence ID" value="NZ_JBHSBC010000021.1"/>
</dbReference>
<sequence>MNAYVHRLLRPQSGADLITRGSVRMKGEEDEQLQLQTGQRHRPGTAYDLDDRSAENRQPNKSGPIPGRISQPGDSLFSDFCVTLVGVGKLPKAVGRIPNGKAKEVGALEAGRLRPLG</sequence>
<dbReference type="Proteomes" id="UP001595698">
    <property type="component" value="Unassembled WGS sequence"/>
</dbReference>
<gene>
    <name evidence="2" type="ORF">ACFOYY_22150</name>
</gene>
<proteinExistence type="predicted"/>
<feature type="region of interest" description="Disordered" evidence="1">
    <location>
        <begin position="23"/>
        <end position="72"/>
    </location>
</feature>
<organism evidence="2 3">
    <name type="scientific">Streptosporangium jomthongense</name>
    <dbReference type="NCBI Taxonomy" id="1193683"/>
    <lineage>
        <taxon>Bacteria</taxon>
        <taxon>Bacillati</taxon>
        <taxon>Actinomycetota</taxon>
        <taxon>Actinomycetes</taxon>
        <taxon>Streptosporangiales</taxon>
        <taxon>Streptosporangiaceae</taxon>
        <taxon>Streptosporangium</taxon>
    </lineage>
</organism>
<name>A0ABV8F6A4_9ACTN</name>
<protein>
    <submittedName>
        <fullName evidence="2">Uncharacterized protein</fullName>
    </submittedName>
</protein>
<reference evidence="3" key="1">
    <citation type="journal article" date="2019" name="Int. J. Syst. Evol. Microbiol.">
        <title>The Global Catalogue of Microorganisms (GCM) 10K type strain sequencing project: providing services to taxonomists for standard genome sequencing and annotation.</title>
        <authorList>
            <consortium name="The Broad Institute Genomics Platform"/>
            <consortium name="The Broad Institute Genome Sequencing Center for Infectious Disease"/>
            <person name="Wu L."/>
            <person name="Ma J."/>
        </authorList>
    </citation>
    <scope>NUCLEOTIDE SEQUENCE [LARGE SCALE GENOMIC DNA]</scope>
    <source>
        <strain evidence="3">TBRC 7912</strain>
    </source>
</reference>